<evidence type="ECO:0000313" key="3">
    <source>
        <dbReference type="Proteomes" id="UP000569914"/>
    </source>
</evidence>
<evidence type="ECO:0008006" key="4">
    <source>
        <dbReference type="Google" id="ProtNLM"/>
    </source>
</evidence>
<protein>
    <recommendedName>
        <fullName evidence="4">RecT family protein</fullName>
    </recommendedName>
</protein>
<evidence type="ECO:0000313" key="2">
    <source>
        <dbReference type="EMBL" id="NYE68885.1"/>
    </source>
</evidence>
<organism evidence="2 3">
    <name type="scientific">Microlunatus parietis</name>
    <dbReference type="NCBI Taxonomy" id="682979"/>
    <lineage>
        <taxon>Bacteria</taxon>
        <taxon>Bacillati</taxon>
        <taxon>Actinomycetota</taxon>
        <taxon>Actinomycetes</taxon>
        <taxon>Propionibacteriales</taxon>
        <taxon>Propionibacteriaceae</taxon>
        <taxon>Microlunatus</taxon>
    </lineage>
</organism>
<sequence length="401" mass="43523">MTVERYEGRELSLLNPVTDSWTAVLEQVADLAVKIAPTDFVPDGLRGKPGQVAAAILHGRELGLAPMTALASTHVIKGKPAISAEAMRALVQQAGHELGFVESTSARCTARGRRRGDEDWTTVTWTIDDARQAGLMSNNQWKTYPRQMLTARASVELCRMIFADVIHGMRALEEMDDVTPWEGPAREVEQVAGPATTKVRRARKTADAPTNDAASPAPSNPEPDPVGASTPEQGTPERRRPALPTRGRRPESETAPPVSVPDSTDAGADDSAPTAPASPSLEEQQAEFRQLAEQHRGQSSNRQTTPEPADAEPVDAEVIDTADRRQLSPGQRATIMMHFARLKVEDRAMRLTFTLVLSGRDQLTSTNELTFSQASDVIKALEQCRDLDALEALVNGQDTLT</sequence>
<accession>A0A7Y9I272</accession>
<dbReference type="AlphaFoldDB" id="A0A7Y9I272"/>
<dbReference type="RefSeq" id="WP_179747754.1">
    <property type="nucleotide sequence ID" value="NZ_JACCBU010000001.1"/>
</dbReference>
<feature type="compositionally biased region" description="Acidic residues" evidence="1">
    <location>
        <begin position="309"/>
        <end position="320"/>
    </location>
</feature>
<feature type="region of interest" description="Disordered" evidence="1">
    <location>
        <begin position="184"/>
        <end position="321"/>
    </location>
</feature>
<dbReference type="Proteomes" id="UP000569914">
    <property type="component" value="Unassembled WGS sequence"/>
</dbReference>
<dbReference type="EMBL" id="JACCBU010000001">
    <property type="protein sequence ID" value="NYE68885.1"/>
    <property type="molecule type" value="Genomic_DNA"/>
</dbReference>
<feature type="compositionally biased region" description="Polar residues" evidence="1">
    <location>
        <begin position="297"/>
        <end position="306"/>
    </location>
</feature>
<keyword evidence="3" id="KW-1185">Reference proteome</keyword>
<name>A0A7Y9I272_9ACTN</name>
<reference evidence="2 3" key="1">
    <citation type="submission" date="2020-07" db="EMBL/GenBank/DDBJ databases">
        <title>Sequencing the genomes of 1000 actinobacteria strains.</title>
        <authorList>
            <person name="Klenk H.-P."/>
        </authorList>
    </citation>
    <scope>NUCLEOTIDE SEQUENCE [LARGE SCALE GENOMIC DNA]</scope>
    <source>
        <strain evidence="2 3">DSM 22083</strain>
    </source>
</reference>
<gene>
    <name evidence="2" type="ORF">BKA15_000214</name>
</gene>
<feature type="compositionally biased region" description="Low complexity" evidence="1">
    <location>
        <begin position="261"/>
        <end position="280"/>
    </location>
</feature>
<evidence type="ECO:0000256" key="1">
    <source>
        <dbReference type="SAM" id="MobiDB-lite"/>
    </source>
</evidence>
<comment type="caution">
    <text evidence="2">The sequence shown here is derived from an EMBL/GenBank/DDBJ whole genome shotgun (WGS) entry which is preliminary data.</text>
</comment>
<proteinExistence type="predicted"/>